<dbReference type="GO" id="GO:0006598">
    <property type="term" value="P:polyamine catabolic process"/>
    <property type="evidence" value="ECO:0007669"/>
    <property type="project" value="TreeGrafter"/>
</dbReference>
<evidence type="ECO:0000313" key="2">
    <source>
        <dbReference type="Proteomes" id="UP000003150"/>
    </source>
</evidence>
<reference evidence="1 2" key="1">
    <citation type="submission" date="2009-10" db="EMBL/GenBank/DDBJ databases">
        <authorList>
            <person name="Weinstock G."/>
            <person name="Sodergren E."/>
            <person name="Clifton S."/>
            <person name="Fulton L."/>
            <person name="Fulton B."/>
            <person name="Courtney L."/>
            <person name="Fronick C."/>
            <person name="Harrison M."/>
            <person name="Strong C."/>
            <person name="Farmer C."/>
            <person name="Delahaunty K."/>
            <person name="Markovic C."/>
            <person name="Hall O."/>
            <person name="Minx P."/>
            <person name="Tomlinson C."/>
            <person name="Mitreva M."/>
            <person name="Nelson J."/>
            <person name="Hou S."/>
            <person name="Wollam A."/>
            <person name="Pepin K.H."/>
            <person name="Johnson M."/>
            <person name="Bhonagiri V."/>
            <person name="Nash W.E."/>
            <person name="Warren W."/>
            <person name="Chinwalla A."/>
            <person name="Mardis E.R."/>
            <person name="Wilson R.K."/>
        </authorList>
    </citation>
    <scope>NUCLEOTIDE SEQUENCE [LARGE SCALE GENOMIC DNA]</scope>
    <source>
        <strain evidence="1 2">F0309</strain>
    </source>
</reference>
<sequence length="264" mass="28745">MIGTMTNHTKPTLLISNVLPARPGDEAYNNICMRLWDRLLEAALPTWNVIREYAQEDGAEGAPLRAQHADAIIIMGGEDVHPSLYGASQGYEAEGRHWYRADRGQIALVDYAVHTGTPLLGICRGMQIINTALGGTLEQHIEGAHGTHTNNQILSDHRFIRHSVRVGEGTNLARALAPVLTDSELIISSAHHQRVDRLAQGLQVSAYAPDGTIEAIESMDAPVIGVQWHPEDPAADISQLHALLGHLDARRAPRLERASTTLVA</sequence>
<dbReference type="PATRIC" id="fig|649742.3.peg.469"/>
<gene>
    <name evidence="1" type="ORF">HMPREF0970_00743</name>
</gene>
<evidence type="ECO:0000313" key="1">
    <source>
        <dbReference type="EMBL" id="EFF80239.1"/>
    </source>
</evidence>
<dbReference type="GO" id="GO:0033969">
    <property type="term" value="F:gamma-glutamyl-gamma-aminobutyrate hydrolase activity"/>
    <property type="evidence" value="ECO:0007669"/>
    <property type="project" value="TreeGrafter"/>
</dbReference>
<name>D4TXS4_9ACTO</name>
<dbReference type="HOGENOM" id="CLU_030756_4_1_11"/>
<dbReference type="PROSITE" id="PS51273">
    <property type="entry name" value="GATASE_TYPE_1"/>
    <property type="match status" value="1"/>
</dbReference>
<dbReference type="Pfam" id="PF07722">
    <property type="entry name" value="Peptidase_C26"/>
    <property type="match status" value="1"/>
</dbReference>
<dbReference type="AlphaFoldDB" id="D4TXS4"/>
<dbReference type="InterPro" id="IPR011697">
    <property type="entry name" value="Peptidase_C26"/>
</dbReference>
<comment type="caution">
    <text evidence="1">The sequence shown here is derived from an EMBL/GenBank/DDBJ whole genome shotgun (WGS) entry which is preliminary data.</text>
</comment>
<dbReference type="GO" id="GO:0005829">
    <property type="term" value="C:cytosol"/>
    <property type="evidence" value="ECO:0007669"/>
    <property type="project" value="TreeGrafter"/>
</dbReference>
<dbReference type="EMBL" id="ACYT02000019">
    <property type="protein sequence ID" value="EFF80239.1"/>
    <property type="molecule type" value="Genomic_DNA"/>
</dbReference>
<dbReference type="InterPro" id="IPR029062">
    <property type="entry name" value="Class_I_gatase-like"/>
</dbReference>
<accession>D4TXS4</accession>
<organism evidence="1 2">
    <name type="scientific">Schaalia odontolytica F0309</name>
    <dbReference type="NCBI Taxonomy" id="649742"/>
    <lineage>
        <taxon>Bacteria</taxon>
        <taxon>Bacillati</taxon>
        <taxon>Actinomycetota</taxon>
        <taxon>Actinomycetes</taxon>
        <taxon>Actinomycetales</taxon>
        <taxon>Actinomycetaceae</taxon>
        <taxon>Schaalia</taxon>
    </lineage>
</organism>
<dbReference type="Proteomes" id="UP000003150">
    <property type="component" value="Unassembled WGS sequence"/>
</dbReference>
<protein>
    <submittedName>
        <fullName evidence="1">Peptidase C26</fullName>
    </submittedName>
</protein>
<dbReference type="PANTHER" id="PTHR43235">
    <property type="entry name" value="GLUTAMINE AMIDOTRANSFERASE PB2B2.05-RELATED"/>
    <property type="match status" value="1"/>
</dbReference>
<dbReference type="SUPFAM" id="SSF52317">
    <property type="entry name" value="Class I glutamine amidotransferase-like"/>
    <property type="match status" value="1"/>
</dbReference>
<dbReference type="InterPro" id="IPR044668">
    <property type="entry name" value="PuuD-like"/>
</dbReference>
<proteinExistence type="predicted"/>
<dbReference type="Gene3D" id="3.40.50.880">
    <property type="match status" value="1"/>
</dbReference>
<dbReference type="PANTHER" id="PTHR43235:SF1">
    <property type="entry name" value="GLUTAMINE AMIDOTRANSFERASE PB2B2.05-RELATED"/>
    <property type="match status" value="1"/>
</dbReference>